<feature type="chain" id="PRO_5041963244" description="RlpA-like protein double-psi beta-barrel domain-containing protein" evidence="2">
    <location>
        <begin position="21"/>
        <end position="167"/>
    </location>
</feature>
<comment type="caution">
    <text evidence="3">The sequence shown here is derived from an EMBL/GenBank/DDBJ whole genome shotgun (WGS) entry which is preliminary data.</text>
</comment>
<evidence type="ECO:0000256" key="2">
    <source>
        <dbReference type="SAM" id="SignalP"/>
    </source>
</evidence>
<protein>
    <recommendedName>
        <fullName evidence="5">RlpA-like protein double-psi beta-barrel domain-containing protein</fullName>
    </recommendedName>
</protein>
<dbReference type="PANTHER" id="PTHR31836">
    <property type="match status" value="1"/>
</dbReference>
<evidence type="ECO:0000313" key="3">
    <source>
        <dbReference type="EMBL" id="KAJ3473942.1"/>
    </source>
</evidence>
<dbReference type="PANTHER" id="PTHR31836:SF28">
    <property type="entry name" value="SRCR DOMAIN-CONTAINING PROTEIN-RELATED"/>
    <property type="match status" value="1"/>
</dbReference>
<sequence>MRFFATIPFLTAFLVASTMAEPQPVAAAVGETNDFVARGLAGSLLHLREPEAMAASPGDALMERDTNTHLAKRFDGARFTWFNVGLGSCGRVNVPSDFVVALNGAQWDNRAHCFQTVTVSANGKTAQAQIVDLCPGCPYGGLDFSSGLFQYFAPLDVGVLSGSWNFN</sequence>
<dbReference type="SUPFAM" id="SSF50685">
    <property type="entry name" value="Barwin-like endoglucanases"/>
    <property type="match status" value="1"/>
</dbReference>
<dbReference type="Gene3D" id="2.40.40.10">
    <property type="entry name" value="RlpA-like domain"/>
    <property type="match status" value="1"/>
</dbReference>
<feature type="signal peptide" evidence="2">
    <location>
        <begin position="1"/>
        <end position="20"/>
    </location>
</feature>
<gene>
    <name evidence="3" type="ORF">NLI96_g12738</name>
</gene>
<dbReference type="EMBL" id="JANAWD010001200">
    <property type="protein sequence ID" value="KAJ3473942.1"/>
    <property type="molecule type" value="Genomic_DNA"/>
</dbReference>
<organism evidence="3 4">
    <name type="scientific">Meripilus lineatus</name>
    <dbReference type="NCBI Taxonomy" id="2056292"/>
    <lineage>
        <taxon>Eukaryota</taxon>
        <taxon>Fungi</taxon>
        <taxon>Dikarya</taxon>
        <taxon>Basidiomycota</taxon>
        <taxon>Agaricomycotina</taxon>
        <taxon>Agaricomycetes</taxon>
        <taxon>Polyporales</taxon>
        <taxon>Meripilaceae</taxon>
        <taxon>Meripilus</taxon>
    </lineage>
</organism>
<dbReference type="AlphaFoldDB" id="A0AAD5UPB2"/>
<dbReference type="InterPro" id="IPR051477">
    <property type="entry name" value="Expansin_CellWall"/>
</dbReference>
<dbReference type="Proteomes" id="UP001212997">
    <property type="component" value="Unassembled WGS sequence"/>
</dbReference>
<keyword evidence="1 2" id="KW-0732">Signal</keyword>
<proteinExistence type="predicted"/>
<evidence type="ECO:0000313" key="4">
    <source>
        <dbReference type="Proteomes" id="UP001212997"/>
    </source>
</evidence>
<accession>A0AAD5UPB2</accession>
<reference evidence="3" key="1">
    <citation type="submission" date="2022-07" db="EMBL/GenBank/DDBJ databases">
        <title>Genome Sequence of Physisporinus lineatus.</title>
        <authorList>
            <person name="Buettner E."/>
        </authorList>
    </citation>
    <scope>NUCLEOTIDE SEQUENCE</scope>
    <source>
        <strain evidence="3">VT162</strain>
    </source>
</reference>
<evidence type="ECO:0000256" key="1">
    <source>
        <dbReference type="ARBA" id="ARBA00022729"/>
    </source>
</evidence>
<dbReference type="InterPro" id="IPR036908">
    <property type="entry name" value="RlpA-like_sf"/>
</dbReference>
<name>A0AAD5UPB2_9APHY</name>
<dbReference type="CDD" id="cd22191">
    <property type="entry name" value="DPBB_RlpA_EXP_N-like"/>
    <property type="match status" value="1"/>
</dbReference>
<evidence type="ECO:0008006" key="5">
    <source>
        <dbReference type="Google" id="ProtNLM"/>
    </source>
</evidence>
<keyword evidence="4" id="KW-1185">Reference proteome</keyword>